<dbReference type="AlphaFoldDB" id="A0AAN9TIT4"/>
<dbReference type="PANTHER" id="PTHR22803">
    <property type="entry name" value="MANNOSE, PHOSPHOLIPASE, LECTIN RECEPTOR RELATED"/>
    <property type="match status" value="1"/>
</dbReference>
<dbReference type="CDD" id="cd00037">
    <property type="entry name" value="CLECT"/>
    <property type="match status" value="1"/>
</dbReference>
<feature type="domain" description="C-type lectin" evidence="1">
    <location>
        <begin position="178"/>
        <end position="299"/>
    </location>
</feature>
<proteinExistence type="predicted"/>
<organism evidence="2 3">
    <name type="scientific">Parthenolecanium corni</name>
    <dbReference type="NCBI Taxonomy" id="536013"/>
    <lineage>
        <taxon>Eukaryota</taxon>
        <taxon>Metazoa</taxon>
        <taxon>Ecdysozoa</taxon>
        <taxon>Arthropoda</taxon>
        <taxon>Hexapoda</taxon>
        <taxon>Insecta</taxon>
        <taxon>Pterygota</taxon>
        <taxon>Neoptera</taxon>
        <taxon>Paraneoptera</taxon>
        <taxon>Hemiptera</taxon>
        <taxon>Sternorrhyncha</taxon>
        <taxon>Coccoidea</taxon>
        <taxon>Coccidae</taxon>
        <taxon>Parthenolecanium</taxon>
    </lineage>
</organism>
<dbReference type="SMART" id="SM00034">
    <property type="entry name" value="CLECT"/>
    <property type="match status" value="1"/>
</dbReference>
<dbReference type="InterPro" id="IPR016187">
    <property type="entry name" value="CTDL_fold"/>
</dbReference>
<dbReference type="InterPro" id="IPR050111">
    <property type="entry name" value="C-type_lectin/snaclec_domain"/>
</dbReference>
<protein>
    <recommendedName>
        <fullName evidence="1">C-type lectin domain-containing protein</fullName>
    </recommendedName>
</protein>
<dbReference type="PROSITE" id="PS50041">
    <property type="entry name" value="C_TYPE_LECTIN_2"/>
    <property type="match status" value="1"/>
</dbReference>
<gene>
    <name evidence="2" type="ORF">V9T40_013275</name>
</gene>
<dbReference type="InterPro" id="IPR016186">
    <property type="entry name" value="C-type_lectin-like/link_sf"/>
</dbReference>
<sequence>MACMELSQKVDYNFSAKSDESNNNSNNRHGEIDHIFFLALTPAVMREPTATMVGMAASAVAGKKLPVDDIRHKWRNFSLEDFALREEKVLHLPVSSASSYVLNRPTNNRVSVSSTSGSDISKEVSETDLYLLGAIEKLVYKMDLLDQRLKRSEELLQHVIEGPNIKRQDPCPANYTRVTQYCYHFNERLYNWKSASSMCKSLGGNLAEFESKEEYREIISHILSDPSIRGNDYWTGGLNPGLLWIWSNSARPVVPKNSSLPEDIIAGSGRCLKLAYSGSANVYAYSGAECSVRFKFICEHEENVTDRALKRIHKALKSKP</sequence>
<dbReference type="InterPro" id="IPR001304">
    <property type="entry name" value="C-type_lectin-like"/>
</dbReference>
<evidence type="ECO:0000313" key="2">
    <source>
        <dbReference type="EMBL" id="KAK7595450.1"/>
    </source>
</evidence>
<name>A0AAN9TIT4_9HEMI</name>
<dbReference type="Gene3D" id="3.10.100.10">
    <property type="entry name" value="Mannose-Binding Protein A, subunit A"/>
    <property type="match status" value="1"/>
</dbReference>
<comment type="caution">
    <text evidence="2">The sequence shown here is derived from an EMBL/GenBank/DDBJ whole genome shotgun (WGS) entry which is preliminary data.</text>
</comment>
<dbReference type="Proteomes" id="UP001367676">
    <property type="component" value="Unassembled WGS sequence"/>
</dbReference>
<reference evidence="2 3" key="1">
    <citation type="submission" date="2024-03" db="EMBL/GenBank/DDBJ databases">
        <title>Adaptation during the transition from Ophiocordyceps entomopathogen to insect associate is accompanied by gene loss and intensified selection.</title>
        <authorList>
            <person name="Ward C.M."/>
            <person name="Onetto C.A."/>
            <person name="Borneman A.R."/>
        </authorList>
    </citation>
    <scope>NUCLEOTIDE SEQUENCE [LARGE SCALE GENOMIC DNA]</scope>
    <source>
        <strain evidence="2">AWRI1</strain>
        <tissue evidence="2">Single Adult Female</tissue>
    </source>
</reference>
<dbReference type="SUPFAM" id="SSF56436">
    <property type="entry name" value="C-type lectin-like"/>
    <property type="match status" value="1"/>
</dbReference>
<evidence type="ECO:0000313" key="3">
    <source>
        <dbReference type="Proteomes" id="UP001367676"/>
    </source>
</evidence>
<keyword evidence="3" id="KW-1185">Reference proteome</keyword>
<accession>A0AAN9TIT4</accession>
<dbReference type="EMBL" id="JBBCAQ010000018">
    <property type="protein sequence ID" value="KAK7595450.1"/>
    <property type="molecule type" value="Genomic_DNA"/>
</dbReference>
<evidence type="ECO:0000259" key="1">
    <source>
        <dbReference type="PROSITE" id="PS50041"/>
    </source>
</evidence>
<dbReference type="Pfam" id="PF00059">
    <property type="entry name" value="Lectin_C"/>
    <property type="match status" value="1"/>
</dbReference>